<dbReference type="RefSeq" id="WP_107143969.1">
    <property type="nucleotide sequence ID" value="NZ_CP028324.1"/>
</dbReference>
<name>A0A2R4CG92_9BURK</name>
<keyword evidence="2" id="KW-1185">Reference proteome</keyword>
<sequence length="81" mass="8574">MTMAIQDGTLACAGALTVEEAETLLQMIQTDGVVAVDLAGCEQVHAACLQVLMAARLPIAGWPLNNELARWLRAALHFQGA</sequence>
<dbReference type="KEGG" id="masz:C9I28_25630"/>
<protein>
    <recommendedName>
        <fullName evidence="3">STAS domain-containing protein</fullName>
    </recommendedName>
</protein>
<evidence type="ECO:0000313" key="1">
    <source>
        <dbReference type="EMBL" id="AVR98636.1"/>
    </source>
</evidence>
<evidence type="ECO:0008006" key="3">
    <source>
        <dbReference type="Google" id="ProtNLM"/>
    </source>
</evidence>
<dbReference type="Proteomes" id="UP000240505">
    <property type="component" value="Chromosome"/>
</dbReference>
<dbReference type="EMBL" id="CP028324">
    <property type="protein sequence ID" value="AVR98636.1"/>
    <property type="molecule type" value="Genomic_DNA"/>
</dbReference>
<evidence type="ECO:0000313" key="2">
    <source>
        <dbReference type="Proteomes" id="UP000240505"/>
    </source>
</evidence>
<reference evidence="1 2" key="1">
    <citation type="submission" date="2018-03" db="EMBL/GenBank/DDBJ databases">
        <title>Massilia armeniaca sp. nov., isolated from desert soil.</title>
        <authorList>
            <person name="Huang H."/>
            <person name="Ren M."/>
        </authorList>
    </citation>
    <scope>NUCLEOTIDE SEQUENCE [LARGE SCALE GENOMIC DNA]</scope>
    <source>
        <strain evidence="1 2">ZMN-3</strain>
    </source>
</reference>
<proteinExistence type="predicted"/>
<dbReference type="AlphaFoldDB" id="A0A2R4CG92"/>
<organism evidence="1 2">
    <name type="scientific">Pseudoduganella armeniaca</name>
    <dbReference type="NCBI Taxonomy" id="2072590"/>
    <lineage>
        <taxon>Bacteria</taxon>
        <taxon>Pseudomonadati</taxon>
        <taxon>Pseudomonadota</taxon>
        <taxon>Betaproteobacteria</taxon>
        <taxon>Burkholderiales</taxon>
        <taxon>Oxalobacteraceae</taxon>
        <taxon>Telluria group</taxon>
        <taxon>Pseudoduganella</taxon>
    </lineage>
</organism>
<dbReference type="OrthoDB" id="7585928at2"/>
<accession>A0A2R4CG92</accession>
<gene>
    <name evidence="1" type="ORF">C9I28_25630</name>
</gene>